<sequence length="107" mass="12294">MDNYQKLVMPKKTKYRLTVVYVPLIDILTVLGFIALGLHVAKISNLPSIMQFVLLAFSAIVGIAAVASTTLCYGVPNWKVLFLVLKQDRNKYYPLYVRKEKENWEKE</sequence>
<reference evidence="2 3" key="1">
    <citation type="submission" date="2017-05" db="EMBL/GenBank/DDBJ databases">
        <title>Lactobacillus johnsonii from commercial turkeys.</title>
        <authorList>
            <person name="Johnson T.J."/>
            <person name="Youmans B."/>
        </authorList>
    </citation>
    <scope>NUCLEOTIDE SEQUENCE [LARGE SCALE GENOMIC DNA]</scope>
    <source>
        <strain evidence="2 3">UMNLJ114</strain>
    </source>
</reference>
<evidence type="ECO:0000313" key="2">
    <source>
        <dbReference type="EMBL" id="PAB57321.1"/>
    </source>
</evidence>
<protein>
    <submittedName>
        <fullName evidence="2">Uncharacterized protein</fullName>
    </submittedName>
</protein>
<evidence type="ECO:0000313" key="3">
    <source>
        <dbReference type="Proteomes" id="UP000216008"/>
    </source>
</evidence>
<gene>
    <name evidence="2" type="ORF">A3Q24_00300</name>
</gene>
<dbReference type="AlphaFoldDB" id="A0A267MCL3"/>
<dbReference type="RefSeq" id="WP_095182393.1">
    <property type="nucleotide sequence ID" value="NZ_NIBC01000015.1"/>
</dbReference>
<organism evidence="2 3">
    <name type="scientific">Lactobacillus johnsonii</name>
    <dbReference type="NCBI Taxonomy" id="33959"/>
    <lineage>
        <taxon>Bacteria</taxon>
        <taxon>Bacillati</taxon>
        <taxon>Bacillota</taxon>
        <taxon>Bacilli</taxon>
        <taxon>Lactobacillales</taxon>
        <taxon>Lactobacillaceae</taxon>
        <taxon>Lactobacillus</taxon>
    </lineage>
</organism>
<comment type="caution">
    <text evidence="2">The sequence shown here is derived from an EMBL/GenBank/DDBJ whole genome shotgun (WGS) entry which is preliminary data.</text>
</comment>
<dbReference type="Proteomes" id="UP000216008">
    <property type="component" value="Unassembled WGS sequence"/>
</dbReference>
<name>A0A267MCL3_LACJH</name>
<accession>A0A267MCL3</accession>
<proteinExistence type="predicted"/>
<dbReference type="EMBL" id="NIBD01000002">
    <property type="protein sequence ID" value="PAB57321.1"/>
    <property type="molecule type" value="Genomic_DNA"/>
</dbReference>
<keyword evidence="1" id="KW-1133">Transmembrane helix</keyword>
<keyword evidence="1" id="KW-0472">Membrane</keyword>
<feature type="transmembrane region" description="Helical" evidence="1">
    <location>
        <begin position="52"/>
        <end position="76"/>
    </location>
</feature>
<keyword evidence="1" id="KW-0812">Transmembrane</keyword>
<feature type="transmembrane region" description="Helical" evidence="1">
    <location>
        <begin position="20"/>
        <end position="40"/>
    </location>
</feature>
<evidence type="ECO:0000256" key="1">
    <source>
        <dbReference type="SAM" id="Phobius"/>
    </source>
</evidence>